<sequence length="611" mass="71803">MATHSNLPFRLVFHQWDRKAQQVGEVAVENFFTTPHQDFDDAPKVMENLDLEVTFSCNDPQARLYIDFFDVSDMRVGFEMDEHRALFLRPDEEKVLLYKVITEETDFYPLIPGGYRIRVEAFGQTYHSMIMIIPKELKFTEWEVMRDELEAEMRGLAQDLIRRNLGAGDPFLKHLPPEQLFRFVVIRNRYQALLGALQDVKKRANYRIEKNYQLVPPERAKAIDEKSVRAKLTHPERRDLKTPVRELNYRLPENHWVKHICLLVARYLEEIADSFARYRAALLEEVSHYRDEDNEGRTGGKWKMNAYIRAKKQVAEGIVQFETKIAQMRSGLRLLESAEWYGEVPAQLPTAVTPVLTLDPRYRTFYQLYRELKSETYEVSLDTIYAYQWKKSDLMYEMWCYLKVTRYLIDNLGYEPAAGWVFDQDFQGSRILIPMLPDGTKIVLQKGDVRLHHVFNARIPHKPHPDPNEHPLHMLASAHNKPDGRIDVYHKDVYAGSLILEFKYRPNAGRNKFWNPSGYPTPYTTGQIISYFRDSASTHLLTDGGDRRLIERTRPVHEVWAMYPRQIRDLVEEYEDYHVKLIVMTPGTENEHVNEYLERALAEIVNIKADI</sequence>
<evidence type="ECO:0000259" key="1">
    <source>
        <dbReference type="Pfam" id="PF09823"/>
    </source>
</evidence>
<dbReference type="AlphaFoldDB" id="A0A1Y0IJ06"/>
<evidence type="ECO:0000313" key="2">
    <source>
        <dbReference type="EMBL" id="ARU60290.1"/>
    </source>
</evidence>
<feature type="domain" description="DUF2357" evidence="1">
    <location>
        <begin position="132"/>
        <end position="278"/>
    </location>
</feature>
<dbReference type="InterPro" id="IPR018633">
    <property type="entry name" value="DUF2357"/>
</dbReference>
<dbReference type="RefSeq" id="WP_087455677.1">
    <property type="nucleotide sequence ID" value="NZ_CP021434.1"/>
</dbReference>
<dbReference type="KEGG" id="tum:CBW65_03840"/>
<gene>
    <name evidence="2" type="ORF">CBW65_03840</name>
</gene>
<accession>A0A1Y0IJ06</accession>
<dbReference type="Proteomes" id="UP000195437">
    <property type="component" value="Chromosome"/>
</dbReference>
<organism evidence="2 3">
    <name type="scientific">Tumebacillus avium</name>
    <dbReference type="NCBI Taxonomy" id="1903704"/>
    <lineage>
        <taxon>Bacteria</taxon>
        <taxon>Bacillati</taxon>
        <taxon>Bacillota</taxon>
        <taxon>Bacilli</taxon>
        <taxon>Bacillales</taxon>
        <taxon>Alicyclobacillaceae</taxon>
        <taxon>Tumebacillus</taxon>
    </lineage>
</organism>
<dbReference type="Pfam" id="PF09823">
    <property type="entry name" value="DUF2357"/>
    <property type="match status" value="1"/>
</dbReference>
<protein>
    <recommendedName>
        <fullName evidence="1">DUF2357 domain-containing protein</fullName>
    </recommendedName>
</protein>
<dbReference type="OrthoDB" id="1632997at2"/>
<reference evidence="3" key="1">
    <citation type="submission" date="2017-05" db="EMBL/GenBank/DDBJ databases">
        <authorList>
            <person name="Sung H."/>
        </authorList>
    </citation>
    <scope>NUCLEOTIDE SEQUENCE [LARGE SCALE GENOMIC DNA]</scope>
    <source>
        <strain evidence="3">AR23208</strain>
    </source>
</reference>
<evidence type="ECO:0000313" key="3">
    <source>
        <dbReference type="Proteomes" id="UP000195437"/>
    </source>
</evidence>
<name>A0A1Y0IJ06_9BACL</name>
<dbReference type="Pfam" id="PF04411">
    <property type="entry name" value="PDDEXK_7"/>
    <property type="match status" value="1"/>
</dbReference>
<dbReference type="InterPro" id="IPR007505">
    <property type="entry name" value="PDDEXK_7"/>
</dbReference>
<proteinExistence type="predicted"/>
<dbReference type="EMBL" id="CP021434">
    <property type="protein sequence ID" value="ARU60290.1"/>
    <property type="molecule type" value="Genomic_DNA"/>
</dbReference>
<keyword evidence="3" id="KW-1185">Reference proteome</keyword>